<gene>
    <name evidence="11" type="ORF">CLV35_1683</name>
</gene>
<evidence type="ECO:0000259" key="10">
    <source>
        <dbReference type="PROSITE" id="PS50893"/>
    </source>
</evidence>
<evidence type="ECO:0000256" key="7">
    <source>
        <dbReference type="ARBA" id="ARBA00022967"/>
    </source>
</evidence>
<dbReference type="InterPro" id="IPR003439">
    <property type="entry name" value="ABC_transporter-like_ATP-bd"/>
</dbReference>
<evidence type="ECO:0000256" key="2">
    <source>
        <dbReference type="ARBA" id="ARBA00005417"/>
    </source>
</evidence>
<keyword evidence="3" id="KW-0813">Transport</keyword>
<dbReference type="GO" id="GO:0005524">
    <property type="term" value="F:ATP binding"/>
    <property type="evidence" value="ECO:0007669"/>
    <property type="project" value="UniProtKB-KW"/>
</dbReference>
<dbReference type="SUPFAM" id="SSF52540">
    <property type="entry name" value="P-loop containing nucleoside triphosphate hydrolases"/>
    <property type="match status" value="1"/>
</dbReference>
<dbReference type="InterPro" id="IPR050095">
    <property type="entry name" value="ECF_ABC_transporter_ATP-bd"/>
</dbReference>
<feature type="region of interest" description="Disordered" evidence="9">
    <location>
        <begin position="1"/>
        <end position="29"/>
    </location>
</feature>
<dbReference type="EMBL" id="RBWV01000011">
    <property type="protein sequence ID" value="RKS75224.1"/>
    <property type="molecule type" value="Genomic_DNA"/>
</dbReference>
<name>A0A420XPP8_9ACTN</name>
<dbReference type="PROSITE" id="PS50893">
    <property type="entry name" value="ABC_TRANSPORTER_2"/>
    <property type="match status" value="1"/>
</dbReference>
<dbReference type="FunFam" id="3.40.50.300:FF:000224">
    <property type="entry name" value="Energy-coupling factor transporter ATP-binding protein EcfA"/>
    <property type="match status" value="1"/>
</dbReference>
<evidence type="ECO:0000256" key="6">
    <source>
        <dbReference type="ARBA" id="ARBA00022840"/>
    </source>
</evidence>
<keyword evidence="5" id="KW-0547">Nucleotide-binding</keyword>
<feature type="compositionally biased region" description="Basic residues" evidence="9">
    <location>
        <begin position="1"/>
        <end position="12"/>
    </location>
</feature>
<dbReference type="RefSeq" id="WP_231121618.1">
    <property type="nucleotide sequence ID" value="NZ_RBWV01000011.1"/>
</dbReference>
<organism evidence="11 12">
    <name type="scientific">Motilibacter peucedani</name>
    <dbReference type="NCBI Taxonomy" id="598650"/>
    <lineage>
        <taxon>Bacteria</taxon>
        <taxon>Bacillati</taxon>
        <taxon>Actinomycetota</taxon>
        <taxon>Actinomycetes</taxon>
        <taxon>Motilibacterales</taxon>
        <taxon>Motilibacteraceae</taxon>
        <taxon>Motilibacter</taxon>
    </lineage>
</organism>
<comment type="similarity">
    <text evidence="2">Belongs to the ABC transporter superfamily.</text>
</comment>
<keyword evidence="8" id="KW-0472">Membrane</keyword>
<accession>A0A420XPP8</accession>
<evidence type="ECO:0000256" key="9">
    <source>
        <dbReference type="SAM" id="MobiDB-lite"/>
    </source>
</evidence>
<keyword evidence="6 11" id="KW-0067">ATP-binding</keyword>
<keyword evidence="12" id="KW-1185">Reference proteome</keyword>
<dbReference type="InParanoid" id="A0A420XPP8"/>
<evidence type="ECO:0000256" key="4">
    <source>
        <dbReference type="ARBA" id="ARBA00022475"/>
    </source>
</evidence>
<feature type="compositionally biased region" description="Basic and acidic residues" evidence="9">
    <location>
        <begin position="13"/>
        <end position="29"/>
    </location>
</feature>
<dbReference type="GO" id="GO:0016887">
    <property type="term" value="F:ATP hydrolysis activity"/>
    <property type="evidence" value="ECO:0007669"/>
    <property type="project" value="InterPro"/>
</dbReference>
<dbReference type="PANTHER" id="PTHR43553">
    <property type="entry name" value="HEAVY METAL TRANSPORTER"/>
    <property type="match status" value="1"/>
</dbReference>
<dbReference type="AlphaFoldDB" id="A0A420XPP8"/>
<evidence type="ECO:0000256" key="5">
    <source>
        <dbReference type="ARBA" id="ARBA00022741"/>
    </source>
</evidence>
<dbReference type="Pfam" id="PF00005">
    <property type="entry name" value="ABC_tran"/>
    <property type="match status" value="1"/>
</dbReference>
<dbReference type="CDD" id="cd03225">
    <property type="entry name" value="ABC_cobalt_CbiO_domain1"/>
    <property type="match status" value="1"/>
</dbReference>
<reference evidence="11 12" key="1">
    <citation type="submission" date="2018-10" db="EMBL/GenBank/DDBJ databases">
        <title>Genomic Encyclopedia of Archaeal and Bacterial Type Strains, Phase II (KMG-II): from individual species to whole genera.</title>
        <authorList>
            <person name="Goeker M."/>
        </authorList>
    </citation>
    <scope>NUCLEOTIDE SEQUENCE [LARGE SCALE GENOMIC DNA]</scope>
    <source>
        <strain evidence="11 12">RP-AC37</strain>
    </source>
</reference>
<evidence type="ECO:0000256" key="3">
    <source>
        <dbReference type="ARBA" id="ARBA00022448"/>
    </source>
</evidence>
<dbReference type="PROSITE" id="PS00211">
    <property type="entry name" value="ABC_TRANSPORTER_1"/>
    <property type="match status" value="1"/>
</dbReference>
<protein>
    <submittedName>
        <fullName evidence="11">Cobalt/nickel transport system ATP-binding protein</fullName>
    </submittedName>
</protein>
<dbReference type="GO" id="GO:0042626">
    <property type="term" value="F:ATPase-coupled transmembrane transporter activity"/>
    <property type="evidence" value="ECO:0007669"/>
    <property type="project" value="TreeGrafter"/>
</dbReference>
<dbReference type="SMART" id="SM00382">
    <property type="entry name" value="AAA"/>
    <property type="match status" value="1"/>
</dbReference>
<keyword evidence="7" id="KW-1278">Translocase</keyword>
<proteinExistence type="inferred from homology"/>
<dbReference type="Gene3D" id="3.40.50.300">
    <property type="entry name" value="P-loop containing nucleotide triphosphate hydrolases"/>
    <property type="match status" value="1"/>
</dbReference>
<evidence type="ECO:0000256" key="1">
    <source>
        <dbReference type="ARBA" id="ARBA00004236"/>
    </source>
</evidence>
<dbReference type="InterPro" id="IPR017871">
    <property type="entry name" value="ABC_transporter-like_CS"/>
</dbReference>
<keyword evidence="4" id="KW-1003">Cell membrane</keyword>
<evidence type="ECO:0000313" key="12">
    <source>
        <dbReference type="Proteomes" id="UP000281955"/>
    </source>
</evidence>
<dbReference type="GO" id="GO:0043190">
    <property type="term" value="C:ATP-binding cassette (ABC) transporter complex"/>
    <property type="evidence" value="ECO:0007669"/>
    <property type="project" value="TreeGrafter"/>
</dbReference>
<feature type="domain" description="ABC transporter" evidence="10">
    <location>
        <begin position="58"/>
        <end position="298"/>
    </location>
</feature>
<evidence type="ECO:0000313" key="11">
    <source>
        <dbReference type="EMBL" id="RKS75224.1"/>
    </source>
</evidence>
<evidence type="ECO:0000256" key="8">
    <source>
        <dbReference type="ARBA" id="ARBA00023136"/>
    </source>
</evidence>
<comment type="subcellular location">
    <subcellularLocation>
        <location evidence="1">Cell membrane</location>
    </subcellularLocation>
</comment>
<comment type="caution">
    <text evidence="11">The sequence shown here is derived from an EMBL/GenBank/DDBJ whole genome shotgun (WGS) entry which is preliminary data.</text>
</comment>
<dbReference type="InterPro" id="IPR027417">
    <property type="entry name" value="P-loop_NTPase"/>
</dbReference>
<dbReference type="InterPro" id="IPR003593">
    <property type="entry name" value="AAA+_ATPase"/>
</dbReference>
<sequence>MAASSRWHRHRHDDHSHPTGPHADHVHGEGGEHLHLEVPAGLHGSQPLPADAPADAVLVGRGLSFSYLERFPALDGVDLDVLRGEKLALLGANGCGKSTLLRVLDGLVFPTAGTLHAFGEQVTEDSLEDEQLSAAFRSRVGFVFQNSDTQVFSPTVREEVAFGCLQMGLDRDETLARVADVLEMLGIAELADRAPFQLSGGQKKRVAIASVLVMNPEVLLFDEPTAALDPRTQHWLTELLVELNEAGKTIVLATHDLEALDVLADRCVVFSEDHRAVCVGTPDAVLADRDLLLSVNLVHERSARLRG</sequence>
<dbReference type="Proteomes" id="UP000281955">
    <property type="component" value="Unassembled WGS sequence"/>
</dbReference>
<dbReference type="InterPro" id="IPR015856">
    <property type="entry name" value="ABC_transpr_CbiO/EcfA_su"/>
</dbReference>